<evidence type="ECO:0008006" key="7">
    <source>
        <dbReference type="Google" id="ProtNLM"/>
    </source>
</evidence>
<sequence>MIRARGASSYHVEASSSRGEPSSSSHDERRRPTTSARRRHVEEYRMDVIDEHDHEKSPQLTTSVELSVQNTNFPRVIVYQASVNDSHSLFPVHHGSSFSSINLSLSPRGHALPARGHINPFMNFCKLLLSNNTGIVVTFMVTEEWLALIASDPKPDSIELRSIPNVVPSELTRTNEHLGFLEPVMTKMEAPFEELLRCLQLPPTAIVADTLLYWAVVVGIRRNIPVASFWTMSASMFFVLYHHHLLDQNGHYPVNLSGRQALTATALRWRYGDVTLTRLPFSFRSFQIDIWVFLVVVDGGGVNGDVDGCGHGSRLQNTPTLSTNNGSSHGYMEWLDAQPVGSVLYISQGSHFSVSRAQIDEIAFALRESGILLLWIVKDGLVGTWCDQLRVLCHPRIGGFWSHCGWNSTKEGVLAGVPFLTFPIIMDQPLDSKMIVEDWKVGWRMKEDVNVNSLVEKGEIVSLLQKFMDLDTAWKGNQGKIQNSSADMSSCNYKWWLSRYSFRCLS</sequence>
<evidence type="ECO:0000256" key="2">
    <source>
        <dbReference type="ARBA" id="ARBA00022676"/>
    </source>
</evidence>
<dbReference type="InterPro" id="IPR002213">
    <property type="entry name" value="UDP_glucos_trans"/>
</dbReference>
<comment type="similarity">
    <text evidence="1">Belongs to the UDP-glycosyltransferase family.</text>
</comment>
<dbReference type="GO" id="GO:0035251">
    <property type="term" value="F:UDP-glucosyltransferase activity"/>
    <property type="evidence" value="ECO:0007669"/>
    <property type="project" value="TreeGrafter"/>
</dbReference>
<gene>
    <name evidence="5" type="ORF">LR48_Vigan07g102900</name>
</gene>
<evidence type="ECO:0000313" key="6">
    <source>
        <dbReference type="Proteomes" id="UP000053144"/>
    </source>
</evidence>
<proteinExistence type="inferred from homology"/>
<feature type="region of interest" description="Disordered" evidence="4">
    <location>
        <begin position="1"/>
        <end position="40"/>
    </location>
</feature>
<dbReference type="CDD" id="cd03784">
    <property type="entry name" value="GT1_Gtf-like"/>
    <property type="match status" value="1"/>
</dbReference>
<organism evidence="5 6">
    <name type="scientific">Phaseolus angularis</name>
    <name type="common">Azuki bean</name>
    <name type="synonym">Vigna angularis</name>
    <dbReference type="NCBI Taxonomy" id="3914"/>
    <lineage>
        <taxon>Eukaryota</taxon>
        <taxon>Viridiplantae</taxon>
        <taxon>Streptophyta</taxon>
        <taxon>Embryophyta</taxon>
        <taxon>Tracheophyta</taxon>
        <taxon>Spermatophyta</taxon>
        <taxon>Magnoliopsida</taxon>
        <taxon>eudicotyledons</taxon>
        <taxon>Gunneridae</taxon>
        <taxon>Pentapetalae</taxon>
        <taxon>rosids</taxon>
        <taxon>fabids</taxon>
        <taxon>Fabales</taxon>
        <taxon>Fabaceae</taxon>
        <taxon>Papilionoideae</taxon>
        <taxon>50 kb inversion clade</taxon>
        <taxon>NPAAA clade</taxon>
        <taxon>indigoferoid/millettioid clade</taxon>
        <taxon>Phaseoleae</taxon>
        <taxon>Vigna</taxon>
    </lineage>
</organism>
<dbReference type="PANTHER" id="PTHR48047">
    <property type="entry name" value="GLYCOSYLTRANSFERASE"/>
    <property type="match status" value="1"/>
</dbReference>
<dbReference type="PANTHER" id="PTHR48047:SF167">
    <property type="entry name" value="UDP-GLUCOSYLTRANSFERASE FAMILY PROTEIN"/>
    <property type="match status" value="1"/>
</dbReference>
<reference evidence="6" key="1">
    <citation type="journal article" date="2015" name="Proc. Natl. Acad. Sci. U.S.A.">
        <title>Genome sequencing of adzuki bean (Vigna angularis) provides insight into high starch and low fat accumulation and domestication.</title>
        <authorList>
            <person name="Yang K."/>
            <person name="Tian Z."/>
            <person name="Chen C."/>
            <person name="Luo L."/>
            <person name="Zhao B."/>
            <person name="Wang Z."/>
            <person name="Yu L."/>
            <person name="Li Y."/>
            <person name="Sun Y."/>
            <person name="Li W."/>
            <person name="Chen Y."/>
            <person name="Li Y."/>
            <person name="Zhang Y."/>
            <person name="Ai D."/>
            <person name="Zhao J."/>
            <person name="Shang C."/>
            <person name="Ma Y."/>
            <person name="Wu B."/>
            <person name="Wang M."/>
            <person name="Gao L."/>
            <person name="Sun D."/>
            <person name="Zhang P."/>
            <person name="Guo F."/>
            <person name="Wang W."/>
            <person name="Li Y."/>
            <person name="Wang J."/>
            <person name="Varshney R.K."/>
            <person name="Wang J."/>
            <person name="Ling H.Q."/>
            <person name="Wan P."/>
        </authorList>
    </citation>
    <scope>NUCLEOTIDE SEQUENCE</scope>
    <source>
        <strain evidence="6">cv. Jingnong 6</strain>
    </source>
</reference>
<name>A0A0L9UWT5_PHAAN</name>
<accession>A0A0L9UWT5</accession>
<evidence type="ECO:0000256" key="4">
    <source>
        <dbReference type="SAM" id="MobiDB-lite"/>
    </source>
</evidence>
<evidence type="ECO:0000313" key="5">
    <source>
        <dbReference type="EMBL" id="KOM47325.1"/>
    </source>
</evidence>
<protein>
    <recommendedName>
        <fullName evidence="7">UDP-glycosyltransferases domain-containing protein</fullName>
    </recommendedName>
</protein>
<dbReference type="OMA" id="CHPRIGG"/>
<keyword evidence="2" id="KW-0328">Glycosyltransferase</keyword>
<evidence type="ECO:0000256" key="1">
    <source>
        <dbReference type="ARBA" id="ARBA00009995"/>
    </source>
</evidence>
<dbReference type="AlphaFoldDB" id="A0A0L9UWT5"/>
<dbReference type="EMBL" id="CM003377">
    <property type="protein sequence ID" value="KOM47325.1"/>
    <property type="molecule type" value="Genomic_DNA"/>
</dbReference>
<dbReference type="Gene3D" id="3.40.50.2000">
    <property type="entry name" value="Glycogen Phosphorylase B"/>
    <property type="match status" value="2"/>
</dbReference>
<feature type="compositionally biased region" description="Low complexity" evidence="4">
    <location>
        <begin position="15"/>
        <end position="24"/>
    </location>
</feature>
<dbReference type="Proteomes" id="UP000053144">
    <property type="component" value="Chromosome 7"/>
</dbReference>
<dbReference type="Gramene" id="KOM47325">
    <property type="protein sequence ID" value="KOM47325"/>
    <property type="gene ID" value="LR48_Vigan07g102900"/>
</dbReference>
<evidence type="ECO:0000256" key="3">
    <source>
        <dbReference type="ARBA" id="ARBA00022679"/>
    </source>
</evidence>
<keyword evidence="3" id="KW-0808">Transferase</keyword>
<dbReference type="Pfam" id="PF00201">
    <property type="entry name" value="UDPGT"/>
    <property type="match status" value="1"/>
</dbReference>
<dbReference type="SUPFAM" id="SSF53756">
    <property type="entry name" value="UDP-Glycosyltransferase/glycogen phosphorylase"/>
    <property type="match status" value="1"/>
</dbReference>